<reference evidence="2" key="1">
    <citation type="journal article" date="2019" name="Int. J. Syst. Evol. Microbiol.">
        <title>The Global Catalogue of Microorganisms (GCM) 10K type strain sequencing project: providing services to taxonomists for standard genome sequencing and annotation.</title>
        <authorList>
            <consortium name="The Broad Institute Genomics Platform"/>
            <consortium name="The Broad Institute Genome Sequencing Center for Infectious Disease"/>
            <person name="Wu L."/>
            <person name="Ma J."/>
        </authorList>
    </citation>
    <scope>NUCLEOTIDE SEQUENCE [LARGE SCALE GENOMIC DNA]</scope>
    <source>
        <strain evidence="2">CCUG 59778</strain>
    </source>
</reference>
<dbReference type="RefSeq" id="WP_378248187.1">
    <property type="nucleotide sequence ID" value="NZ_JBHSKF010000006.1"/>
</dbReference>
<evidence type="ECO:0000313" key="1">
    <source>
        <dbReference type="EMBL" id="MFC5288335.1"/>
    </source>
</evidence>
<gene>
    <name evidence="1" type="ORF">ACFPM7_14840</name>
</gene>
<name>A0ABW0ES82_9PSEU</name>
<accession>A0ABW0ES82</accession>
<dbReference type="InterPro" id="IPR023393">
    <property type="entry name" value="START-like_dom_sf"/>
</dbReference>
<dbReference type="EMBL" id="JBHSKF010000006">
    <property type="protein sequence ID" value="MFC5288335.1"/>
    <property type="molecule type" value="Genomic_DNA"/>
</dbReference>
<dbReference type="Proteomes" id="UP001596157">
    <property type="component" value="Unassembled WGS sequence"/>
</dbReference>
<comment type="caution">
    <text evidence="1">The sequence shown here is derived from an EMBL/GenBank/DDBJ whole genome shotgun (WGS) entry which is preliminary data.</text>
</comment>
<evidence type="ECO:0000313" key="2">
    <source>
        <dbReference type="Proteomes" id="UP001596157"/>
    </source>
</evidence>
<proteinExistence type="predicted"/>
<sequence length="52" mass="5565">MEFAEVRGGTKVAFRMKFLSQEACGAVVFSPVRAGRGQSYERLGTAVAEVAV</sequence>
<protein>
    <submittedName>
        <fullName evidence="1">Uncharacterized protein</fullName>
    </submittedName>
</protein>
<dbReference type="Gene3D" id="3.30.530.20">
    <property type="match status" value="1"/>
</dbReference>
<keyword evidence="2" id="KW-1185">Reference proteome</keyword>
<organism evidence="1 2">
    <name type="scientific">Actinokineospora guangxiensis</name>
    <dbReference type="NCBI Taxonomy" id="1490288"/>
    <lineage>
        <taxon>Bacteria</taxon>
        <taxon>Bacillati</taxon>
        <taxon>Actinomycetota</taxon>
        <taxon>Actinomycetes</taxon>
        <taxon>Pseudonocardiales</taxon>
        <taxon>Pseudonocardiaceae</taxon>
        <taxon>Actinokineospora</taxon>
    </lineage>
</organism>